<evidence type="ECO:0000256" key="8">
    <source>
        <dbReference type="SAM" id="Phobius"/>
    </source>
</evidence>
<dbReference type="InterPro" id="IPR050297">
    <property type="entry name" value="LipidA_mod_glycosyltrf_83"/>
</dbReference>
<keyword evidence="4 10" id="KW-0808">Transferase</keyword>
<feature type="transmembrane region" description="Helical" evidence="8">
    <location>
        <begin position="556"/>
        <end position="578"/>
    </location>
</feature>
<feature type="transmembrane region" description="Helical" evidence="8">
    <location>
        <begin position="115"/>
        <end position="131"/>
    </location>
</feature>
<feature type="transmembrane region" description="Helical" evidence="8">
    <location>
        <begin position="274"/>
        <end position="292"/>
    </location>
</feature>
<keyword evidence="5 8" id="KW-0812">Transmembrane</keyword>
<evidence type="ECO:0000256" key="1">
    <source>
        <dbReference type="ARBA" id="ARBA00004651"/>
    </source>
</evidence>
<feature type="transmembrane region" description="Helical" evidence="8">
    <location>
        <begin position="79"/>
        <end position="103"/>
    </location>
</feature>
<keyword evidence="6 8" id="KW-1133">Transmembrane helix</keyword>
<evidence type="ECO:0000256" key="6">
    <source>
        <dbReference type="ARBA" id="ARBA00022989"/>
    </source>
</evidence>
<feature type="domain" description="ArnT-like N-terminal" evidence="9">
    <location>
        <begin position="33"/>
        <end position="159"/>
    </location>
</feature>
<dbReference type="InterPro" id="IPR003342">
    <property type="entry name" value="ArnT-like_N"/>
</dbReference>
<feature type="transmembrane region" description="Helical" evidence="8">
    <location>
        <begin position="304"/>
        <end position="324"/>
    </location>
</feature>
<keyword evidence="3 10" id="KW-0328">Glycosyltransferase</keyword>
<proteinExistence type="predicted"/>
<evidence type="ECO:0000313" key="10">
    <source>
        <dbReference type="EMBL" id="SFS03091.1"/>
    </source>
</evidence>
<comment type="subcellular location">
    <subcellularLocation>
        <location evidence="1">Cell membrane</location>
        <topology evidence="1">Multi-pass membrane protein</topology>
    </subcellularLocation>
</comment>
<evidence type="ECO:0000256" key="3">
    <source>
        <dbReference type="ARBA" id="ARBA00022676"/>
    </source>
</evidence>
<feature type="transmembrane region" description="Helical" evidence="8">
    <location>
        <begin position="495"/>
        <end position="517"/>
    </location>
</feature>
<evidence type="ECO:0000313" key="11">
    <source>
        <dbReference type="Proteomes" id="UP000199024"/>
    </source>
</evidence>
<feature type="transmembrane region" description="Helical" evidence="8">
    <location>
        <begin position="455"/>
        <end position="474"/>
    </location>
</feature>
<feature type="transmembrane region" description="Helical" evidence="8">
    <location>
        <begin position="585"/>
        <end position="606"/>
    </location>
</feature>
<gene>
    <name evidence="10" type="ORF">SAMN05421771_0742</name>
</gene>
<keyword evidence="2" id="KW-1003">Cell membrane</keyword>
<dbReference type="GO" id="GO:0006493">
    <property type="term" value="P:protein O-linked glycosylation"/>
    <property type="evidence" value="ECO:0007669"/>
    <property type="project" value="InterPro"/>
</dbReference>
<dbReference type="STRING" id="474950.SAMN05421771_0742"/>
<dbReference type="GO" id="GO:0009103">
    <property type="term" value="P:lipopolysaccharide biosynthetic process"/>
    <property type="evidence" value="ECO:0007669"/>
    <property type="project" value="UniProtKB-ARBA"/>
</dbReference>
<accession>A0A1I6LI06</accession>
<dbReference type="GO" id="GO:0005886">
    <property type="term" value="C:plasma membrane"/>
    <property type="evidence" value="ECO:0007669"/>
    <property type="project" value="UniProtKB-SubCell"/>
</dbReference>
<dbReference type="Pfam" id="PF02366">
    <property type="entry name" value="PMT"/>
    <property type="match status" value="1"/>
</dbReference>
<name>A0A1I6LI06_9BACT</name>
<feature type="transmembrane region" description="Helical" evidence="8">
    <location>
        <begin position="425"/>
        <end position="449"/>
    </location>
</feature>
<dbReference type="GO" id="GO:0016763">
    <property type="term" value="F:pentosyltransferase activity"/>
    <property type="evidence" value="ECO:0007669"/>
    <property type="project" value="TreeGrafter"/>
</dbReference>
<feature type="transmembrane region" description="Helical" evidence="8">
    <location>
        <begin position="382"/>
        <end position="404"/>
    </location>
</feature>
<dbReference type="AlphaFoldDB" id="A0A1I6LI06"/>
<evidence type="ECO:0000256" key="5">
    <source>
        <dbReference type="ARBA" id="ARBA00022692"/>
    </source>
</evidence>
<dbReference type="GO" id="GO:0010041">
    <property type="term" value="P:response to iron(III) ion"/>
    <property type="evidence" value="ECO:0007669"/>
    <property type="project" value="TreeGrafter"/>
</dbReference>
<feature type="transmembrane region" description="Helical" evidence="8">
    <location>
        <begin position="12"/>
        <end position="32"/>
    </location>
</feature>
<dbReference type="RefSeq" id="WP_245781663.1">
    <property type="nucleotide sequence ID" value="NZ_FOZL01000001.1"/>
</dbReference>
<evidence type="ECO:0000256" key="4">
    <source>
        <dbReference type="ARBA" id="ARBA00022679"/>
    </source>
</evidence>
<protein>
    <submittedName>
        <fullName evidence="10">Dolichyl-phosphate-mannose-protein mannosyltransferase</fullName>
    </submittedName>
</protein>
<reference evidence="10 11" key="1">
    <citation type="submission" date="2016-10" db="EMBL/GenBank/DDBJ databases">
        <authorList>
            <person name="de Groot N.N."/>
        </authorList>
    </citation>
    <scope>NUCLEOTIDE SEQUENCE [LARGE SCALE GENOMIC DNA]</scope>
    <source>
        <strain evidence="10 11">DSM 21001</strain>
    </source>
</reference>
<evidence type="ECO:0000256" key="2">
    <source>
        <dbReference type="ARBA" id="ARBA00022475"/>
    </source>
</evidence>
<sequence>MPISSTTRNRLILIALWALVYASFTLFLPPLLDDADSVHAEVAREMIQRHDWVTLYANGIRYLEKAPILYWSMAASFKLFGVSTAAARVPLALTVLGLCLVLEGFARRAFGSNRAGLYAGLITLSSFGIFIFTRITIPDADVCLWLTLALFAFWRTEHPPAPMKPANTERRASIRLKTKVKRFASGVRPAAVPVPAEPVEDEGGKFDFETWDRTDSDSYLDHRTGSRQDAAFPDRRGHRRAAFKPEAPAVRLLPCLVFAVACALNVLTKGLIGIVFPVAVVALYLLLTRGVVGGLKRLGELHPMASLLVFLAIAAPWHILIGLANPTQGDPGGVRYVGGHWQVPLPTDGNVHGWFWFYFVNEHVLRYLNLRVPRDYDTVPLWLFWGLLLVWLMPWSAFLFKAVGRAFPFSALWKRGLTRRVRLHAYFVPPNTQLLLLLWAAVPLLFFSLSTRQEYYVLPALPALILLLANWLTLEGRIAWPPITADARCIRRANIRIAGGMLLLGTLAWAAILFFLVHSAKPSPDTDLASLLQQNPGDYALSFGHFLDLNAQALGLFRLPLALTAFALFAGTLAHFLLRRAHRPHAATLSLAAASFLFLLAAHLGLQTFSPVLSSERMAAAIAPQVHPDDLIILHGEYEAGSTLGFYLRRNDLHLCEGRSSNLWYGSFFSDAPKIFETRESVAEKWQGPQRIFLWQDPSDKERPVLRMHPMYVVASSGGKQILSNQPNR</sequence>
<evidence type="ECO:0000256" key="7">
    <source>
        <dbReference type="ARBA" id="ARBA00023136"/>
    </source>
</evidence>
<organism evidence="10 11">
    <name type="scientific">Granulicella pectinivorans</name>
    <dbReference type="NCBI Taxonomy" id="474950"/>
    <lineage>
        <taxon>Bacteria</taxon>
        <taxon>Pseudomonadati</taxon>
        <taxon>Acidobacteriota</taxon>
        <taxon>Terriglobia</taxon>
        <taxon>Terriglobales</taxon>
        <taxon>Acidobacteriaceae</taxon>
        <taxon>Granulicella</taxon>
    </lineage>
</organism>
<dbReference type="PANTHER" id="PTHR33908">
    <property type="entry name" value="MANNOSYLTRANSFERASE YKCB-RELATED"/>
    <property type="match status" value="1"/>
</dbReference>
<dbReference type="EMBL" id="FOZL01000001">
    <property type="protein sequence ID" value="SFS03091.1"/>
    <property type="molecule type" value="Genomic_DNA"/>
</dbReference>
<dbReference type="PANTHER" id="PTHR33908:SF3">
    <property type="entry name" value="UNDECAPRENYL PHOSPHATE-ALPHA-4-AMINO-4-DEOXY-L-ARABINOSE ARABINOSYL TRANSFERASE"/>
    <property type="match status" value="1"/>
</dbReference>
<dbReference type="Proteomes" id="UP000199024">
    <property type="component" value="Unassembled WGS sequence"/>
</dbReference>
<dbReference type="GO" id="GO:0000030">
    <property type="term" value="F:mannosyltransferase activity"/>
    <property type="evidence" value="ECO:0007669"/>
    <property type="project" value="InterPro"/>
</dbReference>
<evidence type="ECO:0000259" key="9">
    <source>
        <dbReference type="Pfam" id="PF02366"/>
    </source>
</evidence>
<keyword evidence="11" id="KW-1185">Reference proteome</keyword>
<keyword evidence="7 8" id="KW-0472">Membrane</keyword>